<feature type="repeat" description="TPR" evidence="1">
    <location>
        <begin position="930"/>
        <end position="963"/>
    </location>
</feature>
<dbReference type="EMBL" id="WBMS02000015">
    <property type="protein sequence ID" value="MWA02699.1"/>
    <property type="molecule type" value="Genomic_DNA"/>
</dbReference>
<dbReference type="SUPFAM" id="SSF48452">
    <property type="entry name" value="TPR-like"/>
    <property type="match status" value="2"/>
</dbReference>
<dbReference type="SMART" id="SM00028">
    <property type="entry name" value="TPR"/>
    <property type="match status" value="6"/>
</dbReference>
<dbReference type="Pfam" id="PF12770">
    <property type="entry name" value="CHAT"/>
    <property type="match status" value="1"/>
</dbReference>
<dbReference type="Proteomes" id="UP000462055">
    <property type="component" value="Unassembled WGS sequence"/>
</dbReference>
<evidence type="ECO:0000313" key="4">
    <source>
        <dbReference type="EMBL" id="MWA02699.1"/>
    </source>
</evidence>
<dbReference type="SUPFAM" id="SSF52540">
    <property type="entry name" value="P-loop containing nucleoside triphosphate hydrolases"/>
    <property type="match status" value="1"/>
</dbReference>
<feature type="repeat" description="TPR" evidence="1">
    <location>
        <begin position="1050"/>
        <end position="1083"/>
    </location>
</feature>
<dbReference type="RefSeq" id="WP_151595170.1">
    <property type="nucleotide sequence ID" value="NZ_WBMS02000015.1"/>
</dbReference>
<dbReference type="InterPro" id="IPR011990">
    <property type="entry name" value="TPR-like_helical_dom_sf"/>
</dbReference>
<name>A0A6I4MJ90_9ACTN</name>
<feature type="region of interest" description="Disordered" evidence="2">
    <location>
        <begin position="1202"/>
        <end position="1223"/>
    </location>
</feature>
<sequence length="1223" mass="135335">MSVDADGRVTVQVRLAGEAFATQVAAAREMPWPLDDTALEDLRWYLEEYLTAPFAVYEDRGAAIRDRLDVWGGDLFTALFGQAGPAREAYVAARSRRDVEIVLQSASARFLGLPWELMRDPARPTPLALEGLPMIRTLPSADLTESFEPVGAAGARLRVLMVVSRPEGTADVGYQMVARPLLERLESVRGTVELTVLRPPTLTQFETVLQDAVERGEPFHIVHFDGHGVFAREPVLPAGRGSAMYETAGERGMLAFEKPEGGADLVPAERVAAVLAAGQVPVVVLNACQSAQLGSEVEAAVATRLLREGTASVVAMAYSVYAVAAAEFMAVFYERLFAGDSVSEAATKARQHLHTSNLRPSPKGPLPLEDWMVPVHYMRRDISFPGLTTPRPQPTSQEAMLAEVRAKMQDDGVGNGHGLAPAGKFVGRDGLLFTLDTAARLQPVIVLHGPGGVGKTELAKAFGRWWRDTGGVDRPDLVFWDSFEPGVSSFGLDGLVTSLGLRVFGNDFAALDRLERRRTVEGLLSEVRVLWLWDNFETVRSMPDPTGATPPLDQDEADELRGFLHRIAARGRSAIVITSRSPEDWLGPQTRRIEVGGLNRDEAILYANQLLAPYPGTRPKRERRAFEDLMHWLDGHPLSMRLILPLLDTTTPERLLDALQGTEPLPTGDDEDRTTNLAASIAYSFTHLPEHDQQALTVLALFHTITDSDVLALLSQSPKCPQRLRDLSSAEWQGILERAAGVGLLSELGAGMFRLHPALPLYLTAHWQRLSLGGFSTEYAAAMWALLDASAAFAQWLGEQWNSESAQTAVTVMELHRRNLSAMLGHALTHGHWSHADTIARPLNEYWNLRGLYEEARAWVDRTQHVLEDPPGTPPPLDAPAGHLWAFLTHAQANRQVRAGQLTQAEHSYRALLNSYQELPGSEDIHVNIAVLYHQLGMTAYLRGELDQAEHWYRKSLTIEERLNNRSGMAGTYHELGITARKRGDLDQADRWGRKALRIHEELGDRPRMAIVYHNLGNTAQRSGELDRADDWYRKALNIRDELGDRPGMAGTYHQLGVTAYLRGDLDQADHWYRKALTIKEGLRNRPSMASTYHQIGITAQHRGDLDQAADWCRKALAIFAELHDRPGMANSYGQLGRLAEIRGDNRQALEWTIRCIALFEHYPHPATGPAPDRLKHLTHQLGVHTLKTLWRAITGDTLPSSIQTHVAQTGPDETGSGESRTK</sequence>
<proteinExistence type="predicted"/>
<evidence type="ECO:0000259" key="3">
    <source>
        <dbReference type="Pfam" id="PF12770"/>
    </source>
</evidence>
<accession>A0A6I4MJ90</accession>
<gene>
    <name evidence="4" type="ORF">F8568_020430</name>
</gene>
<evidence type="ECO:0000256" key="1">
    <source>
        <dbReference type="PROSITE-ProRule" id="PRU00339"/>
    </source>
</evidence>
<dbReference type="Gene3D" id="3.40.50.300">
    <property type="entry name" value="P-loop containing nucleotide triphosphate hydrolases"/>
    <property type="match status" value="1"/>
</dbReference>
<keyword evidence="1" id="KW-0802">TPR repeat</keyword>
<dbReference type="InterPro" id="IPR027417">
    <property type="entry name" value="P-loop_NTPase"/>
</dbReference>
<dbReference type="Pfam" id="PF13374">
    <property type="entry name" value="TPR_10"/>
    <property type="match status" value="2"/>
</dbReference>
<reference evidence="4" key="1">
    <citation type="submission" date="2019-12" db="EMBL/GenBank/DDBJ databases">
        <title>Actinomadura physcomitrii sp. nov., a novel actinomycete isolated from moss [Physcomitrium sphaericum (Ludw) Fuernr].</title>
        <authorList>
            <person name="Zhuang X."/>
        </authorList>
    </citation>
    <scope>NUCLEOTIDE SEQUENCE [LARGE SCALE GENOMIC DNA]</scope>
    <source>
        <strain evidence="4">LD22</strain>
    </source>
</reference>
<evidence type="ECO:0000313" key="5">
    <source>
        <dbReference type="Proteomes" id="UP000462055"/>
    </source>
</evidence>
<keyword evidence="5" id="KW-1185">Reference proteome</keyword>
<dbReference type="Gene3D" id="1.25.40.10">
    <property type="entry name" value="Tetratricopeptide repeat domain"/>
    <property type="match status" value="1"/>
</dbReference>
<comment type="caution">
    <text evidence="4">The sequence shown here is derived from an EMBL/GenBank/DDBJ whole genome shotgun (WGS) entry which is preliminary data.</text>
</comment>
<protein>
    <submittedName>
        <fullName evidence="4">Tetratricopeptide repeat protein</fullName>
    </submittedName>
</protein>
<dbReference type="PROSITE" id="PS50005">
    <property type="entry name" value="TPR"/>
    <property type="match status" value="3"/>
</dbReference>
<dbReference type="Pfam" id="PF13424">
    <property type="entry name" value="TPR_12"/>
    <property type="match status" value="2"/>
</dbReference>
<evidence type="ECO:0000256" key="2">
    <source>
        <dbReference type="SAM" id="MobiDB-lite"/>
    </source>
</evidence>
<feature type="repeat" description="TPR" evidence="1">
    <location>
        <begin position="1010"/>
        <end position="1043"/>
    </location>
</feature>
<dbReference type="PANTHER" id="PTHR47691">
    <property type="entry name" value="REGULATOR-RELATED"/>
    <property type="match status" value="1"/>
</dbReference>
<dbReference type="AlphaFoldDB" id="A0A6I4MJ90"/>
<feature type="domain" description="CHAT" evidence="3">
    <location>
        <begin position="103"/>
        <end position="356"/>
    </location>
</feature>
<dbReference type="InterPro" id="IPR019734">
    <property type="entry name" value="TPR_rpt"/>
</dbReference>
<dbReference type="InterPro" id="IPR024983">
    <property type="entry name" value="CHAT_dom"/>
</dbReference>
<organism evidence="4 5">
    <name type="scientific">Actinomadura physcomitrii</name>
    <dbReference type="NCBI Taxonomy" id="2650748"/>
    <lineage>
        <taxon>Bacteria</taxon>
        <taxon>Bacillati</taxon>
        <taxon>Actinomycetota</taxon>
        <taxon>Actinomycetes</taxon>
        <taxon>Streptosporangiales</taxon>
        <taxon>Thermomonosporaceae</taxon>
        <taxon>Actinomadura</taxon>
    </lineage>
</organism>
<dbReference type="PANTHER" id="PTHR47691:SF3">
    <property type="entry name" value="HTH-TYPE TRANSCRIPTIONAL REGULATOR RV0890C-RELATED"/>
    <property type="match status" value="1"/>
</dbReference>